<evidence type="ECO:0000313" key="2">
    <source>
        <dbReference type="Proteomes" id="UP000799757"/>
    </source>
</evidence>
<dbReference type="EMBL" id="MU002439">
    <property type="protein sequence ID" value="KAF2786582.1"/>
    <property type="molecule type" value="Genomic_DNA"/>
</dbReference>
<evidence type="ECO:0000313" key="1">
    <source>
        <dbReference type="EMBL" id="KAF2786582.1"/>
    </source>
</evidence>
<gene>
    <name evidence="1" type="ORF">K505DRAFT_368112</name>
</gene>
<keyword evidence="2" id="KW-1185">Reference proteome</keyword>
<protein>
    <submittedName>
        <fullName evidence="1">Uncharacterized protein</fullName>
    </submittedName>
</protein>
<proteinExistence type="predicted"/>
<accession>A0A6A6WR62</accession>
<name>A0A6A6WR62_9PLEO</name>
<dbReference type="AlphaFoldDB" id="A0A6A6WR62"/>
<organism evidence="1 2">
    <name type="scientific">Melanomma pulvis-pyrius CBS 109.77</name>
    <dbReference type="NCBI Taxonomy" id="1314802"/>
    <lineage>
        <taxon>Eukaryota</taxon>
        <taxon>Fungi</taxon>
        <taxon>Dikarya</taxon>
        <taxon>Ascomycota</taxon>
        <taxon>Pezizomycotina</taxon>
        <taxon>Dothideomycetes</taxon>
        <taxon>Pleosporomycetidae</taxon>
        <taxon>Pleosporales</taxon>
        <taxon>Melanommataceae</taxon>
        <taxon>Melanomma</taxon>
    </lineage>
</organism>
<sequence length="151" mass="17303">MVCYMVVSPDPNDGCFYVKFGDGRFRASYGTDNPDHLGVENTNHTDDAIYTPSVTGMGVRGNMKVRLGKALEWEYLQCWSVAHSDREWHFIPESTDLPLEQLRQSLKDAMRLFPSLSIPQDMDMESDQLTLEFAKIMGSIEDYEDTPKRKK</sequence>
<reference evidence="1" key="1">
    <citation type="journal article" date="2020" name="Stud. Mycol.">
        <title>101 Dothideomycetes genomes: a test case for predicting lifestyles and emergence of pathogens.</title>
        <authorList>
            <person name="Haridas S."/>
            <person name="Albert R."/>
            <person name="Binder M."/>
            <person name="Bloem J."/>
            <person name="Labutti K."/>
            <person name="Salamov A."/>
            <person name="Andreopoulos B."/>
            <person name="Baker S."/>
            <person name="Barry K."/>
            <person name="Bills G."/>
            <person name="Bluhm B."/>
            <person name="Cannon C."/>
            <person name="Castanera R."/>
            <person name="Culley D."/>
            <person name="Daum C."/>
            <person name="Ezra D."/>
            <person name="Gonzalez J."/>
            <person name="Henrissat B."/>
            <person name="Kuo A."/>
            <person name="Liang C."/>
            <person name="Lipzen A."/>
            <person name="Lutzoni F."/>
            <person name="Magnuson J."/>
            <person name="Mondo S."/>
            <person name="Nolan M."/>
            <person name="Ohm R."/>
            <person name="Pangilinan J."/>
            <person name="Park H.-J."/>
            <person name="Ramirez L."/>
            <person name="Alfaro M."/>
            <person name="Sun H."/>
            <person name="Tritt A."/>
            <person name="Yoshinaga Y."/>
            <person name="Zwiers L.-H."/>
            <person name="Turgeon B."/>
            <person name="Goodwin S."/>
            <person name="Spatafora J."/>
            <person name="Crous P."/>
            <person name="Grigoriev I."/>
        </authorList>
    </citation>
    <scope>NUCLEOTIDE SEQUENCE</scope>
    <source>
        <strain evidence="1">CBS 109.77</strain>
    </source>
</reference>
<dbReference type="Proteomes" id="UP000799757">
    <property type="component" value="Unassembled WGS sequence"/>
</dbReference>